<gene>
    <name evidence="2" type="ORF">SAMN05216258_105231</name>
</gene>
<dbReference type="STRING" id="1114924.SAMN05216258_105231"/>
<keyword evidence="3" id="KW-1185">Reference proteome</keyword>
<protein>
    <submittedName>
        <fullName evidence="2">TIGR02217 family protein</fullName>
    </submittedName>
</protein>
<evidence type="ECO:0000259" key="1">
    <source>
        <dbReference type="Pfam" id="PF09343"/>
    </source>
</evidence>
<dbReference type="AlphaFoldDB" id="A0A1I3GLS0"/>
<reference evidence="2 3" key="1">
    <citation type="submission" date="2016-10" db="EMBL/GenBank/DDBJ databases">
        <authorList>
            <person name="de Groot N.N."/>
        </authorList>
    </citation>
    <scope>NUCLEOTIDE SEQUENCE [LARGE SCALE GENOMIC DNA]</scope>
    <source>
        <strain evidence="2 3">CGMCC 1.11030</strain>
    </source>
</reference>
<dbReference type="Proteomes" id="UP000199377">
    <property type="component" value="Unassembled WGS sequence"/>
</dbReference>
<dbReference type="EMBL" id="FOQH01000005">
    <property type="protein sequence ID" value="SFI24427.1"/>
    <property type="molecule type" value="Genomic_DNA"/>
</dbReference>
<dbReference type="OrthoDB" id="1685145at2"/>
<sequence length="210" mass="22899">MAFHEVRFPDTLSVGSTGGPMRRTEIVTLANGFEKRNTNWAESRRSYDAGIGVSSLDDLQEVVAFFEARRGQLHAFRWKDWLDYKSCAPSEEVSSGDQRIGTGDGSTYLFQLTKSYEAAVNPYVRTIAKPVTGTTRVAVDGVEQVAAADFVVADSTGEISFIVPPAAGQAITAGFEFDVPVRFDTDRIVWSLTALQAGEIPSIPVVEVRV</sequence>
<feature type="domain" description="DUF2460" evidence="1">
    <location>
        <begin position="4"/>
        <end position="209"/>
    </location>
</feature>
<dbReference type="Pfam" id="PF09343">
    <property type="entry name" value="DUF2460"/>
    <property type="match status" value="1"/>
</dbReference>
<name>A0A1I3GLS0_9RHOB</name>
<dbReference type="InterPro" id="IPR011740">
    <property type="entry name" value="DUF2460"/>
</dbReference>
<dbReference type="NCBIfam" id="TIGR02217">
    <property type="entry name" value="chp_TIGR02217"/>
    <property type="match status" value="1"/>
</dbReference>
<evidence type="ECO:0000313" key="3">
    <source>
        <dbReference type="Proteomes" id="UP000199377"/>
    </source>
</evidence>
<organism evidence="2 3">
    <name type="scientific">Albimonas pacifica</name>
    <dbReference type="NCBI Taxonomy" id="1114924"/>
    <lineage>
        <taxon>Bacteria</taxon>
        <taxon>Pseudomonadati</taxon>
        <taxon>Pseudomonadota</taxon>
        <taxon>Alphaproteobacteria</taxon>
        <taxon>Rhodobacterales</taxon>
        <taxon>Paracoccaceae</taxon>
        <taxon>Albimonas</taxon>
    </lineage>
</organism>
<proteinExistence type="predicted"/>
<accession>A0A1I3GLS0</accession>
<dbReference type="RefSeq" id="WP_092860061.1">
    <property type="nucleotide sequence ID" value="NZ_FOQH01000005.1"/>
</dbReference>
<evidence type="ECO:0000313" key="2">
    <source>
        <dbReference type="EMBL" id="SFI24427.1"/>
    </source>
</evidence>